<evidence type="ECO:0000256" key="1">
    <source>
        <dbReference type="SAM" id="Coils"/>
    </source>
</evidence>
<sequence>MNARYDIELFNEMLYEAFKKQDEETDFAKYLDNALRSGEKTLYQKHSTERKKYDDTWINVIESYLPSIDKITRNVKSQLKFEEEIIPIEKTKRVNSQSIRHLSTNTKYLRETESLDLMPLKVLTNIGEIEYGIYENRFIMTLIARLKDYTFERLKLIKEALYANRKMNFLAENNFEFIDANYKVKIEVSKEEKFRQKKEDDHNEAVYQKAENLYKHITVLTNSTFYKQMSKYKKVTPPIIKTQVILKNPDFKSAYFLWLFLDQNYKLDYNFEAETHNKRFTDYYKENINKLFMHAVSLTLSNDTQYQSVDQIEYQIKKEVPAKILKNLHTEITLDDKYADVVENQAMNEYFLQKIKSQTSKNSVEYKGDLRSQKVHLKTALTDIFNIQNSLYEDILAYNSDTDLFTKLYEAKSLDKKLEIAYKKQAIASIVRDVKLEDLRRHLSLERKWNEELKKLYKEIEKNEANSLNERIKKYTIDNKEKLDKAIKRKLALENKKLSNELKREKDKLLRERLKLEKALKEKRKKLALKEKNERLKIQAKLEKQKALELEKKLAKQKKTFDAKKEGLAKKKAQVLDQNKG</sequence>
<dbReference type="KEGG" id="ahk:NCTC10172_01309"/>
<keyword evidence="4" id="KW-1185">Reference proteome</keyword>
<feature type="region of interest" description="Disordered" evidence="2">
    <location>
        <begin position="561"/>
        <end position="581"/>
    </location>
</feature>
<dbReference type="EMBL" id="LR215050">
    <property type="protein sequence ID" value="VEU83235.1"/>
    <property type="molecule type" value="Genomic_DNA"/>
</dbReference>
<evidence type="ECO:0000256" key="2">
    <source>
        <dbReference type="SAM" id="MobiDB-lite"/>
    </source>
</evidence>
<name>A0A449BLD0_9MOLU</name>
<feature type="coiled-coil region" evidence="1">
    <location>
        <begin position="446"/>
        <end position="560"/>
    </location>
</feature>
<dbReference type="AlphaFoldDB" id="A0A449BLD0"/>
<reference evidence="3 4" key="1">
    <citation type="submission" date="2019-01" db="EMBL/GenBank/DDBJ databases">
        <authorList>
            <consortium name="Pathogen Informatics"/>
        </authorList>
    </citation>
    <scope>NUCLEOTIDE SEQUENCE [LARGE SCALE GENOMIC DNA]</scope>
    <source>
        <strain evidence="3 4">NCTC10172</strain>
    </source>
</reference>
<proteinExistence type="predicted"/>
<evidence type="ECO:0008006" key="5">
    <source>
        <dbReference type="Google" id="ProtNLM"/>
    </source>
</evidence>
<organism evidence="3 4">
    <name type="scientific">Acholeplasma hippikon</name>
    <dbReference type="NCBI Taxonomy" id="264636"/>
    <lineage>
        <taxon>Bacteria</taxon>
        <taxon>Bacillati</taxon>
        <taxon>Mycoplasmatota</taxon>
        <taxon>Mollicutes</taxon>
        <taxon>Acholeplasmatales</taxon>
        <taxon>Acholeplasmataceae</taxon>
        <taxon>Acholeplasma</taxon>
    </lineage>
</organism>
<dbReference type="RefSeq" id="WP_035368708.1">
    <property type="nucleotide sequence ID" value="NZ_LR215050.1"/>
</dbReference>
<accession>A0A449BLD0</accession>
<dbReference type="Proteomes" id="UP000290909">
    <property type="component" value="Chromosome"/>
</dbReference>
<gene>
    <name evidence="3" type="ORF">NCTC10172_01309</name>
</gene>
<evidence type="ECO:0000313" key="4">
    <source>
        <dbReference type="Proteomes" id="UP000290909"/>
    </source>
</evidence>
<evidence type="ECO:0000313" key="3">
    <source>
        <dbReference type="EMBL" id="VEU83235.1"/>
    </source>
</evidence>
<keyword evidence="1" id="KW-0175">Coiled coil</keyword>
<protein>
    <recommendedName>
        <fullName evidence="5">DUF2357 domain-containing protein</fullName>
    </recommendedName>
</protein>
<dbReference type="STRING" id="1408416.GCA_000702765_00472"/>